<dbReference type="PROSITE" id="PS50125">
    <property type="entry name" value="GUANYLATE_CYCLASE_2"/>
    <property type="match status" value="1"/>
</dbReference>
<dbReference type="EC" id="4.6.1.2" evidence="2"/>
<dbReference type="CDD" id="cd07302">
    <property type="entry name" value="CHD"/>
    <property type="match status" value="1"/>
</dbReference>
<dbReference type="Proteomes" id="UP000650467">
    <property type="component" value="Unassembled WGS sequence"/>
</dbReference>
<dbReference type="AlphaFoldDB" id="A0A835TMP1"/>
<dbReference type="Gene3D" id="3.30.450.260">
    <property type="entry name" value="Haem NO binding associated domain"/>
    <property type="match status" value="1"/>
</dbReference>
<dbReference type="GO" id="GO:0005525">
    <property type="term" value="F:GTP binding"/>
    <property type="evidence" value="ECO:0007669"/>
    <property type="project" value="UniProtKB-KW"/>
</dbReference>
<dbReference type="InterPro" id="IPR011644">
    <property type="entry name" value="Heme_NO-bd"/>
</dbReference>
<dbReference type="SMART" id="SM00044">
    <property type="entry name" value="CYCc"/>
    <property type="match status" value="1"/>
</dbReference>
<dbReference type="InterPro" id="IPR024096">
    <property type="entry name" value="NO_sig/Golgi_transp_ligand-bd"/>
</dbReference>
<dbReference type="Gene3D" id="6.10.250.780">
    <property type="match status" value="1"/>
</dbReference>
<dbReference type="GO" id="GO:0004383">
    <property type="term" value="F:guanylate cyclase activity"/>
    <property type="evidence" value="ECO:0007669"/>
    <property type="project" value="UniProtKB-EC"/>
</dbReference>
<feature type="region of interest" description="Disordered" evidence="9">
    <location>
        <begin position="1022"/>
        <end position="1049"/>
    </location>
</feature>
<evidence type="ECO:0000256" key="1">
    <source>
        <dbReference type="ARBA" id="ARBA00004496"/>
    </source>
</evidence>
<feature type="compositionally biased region" description="Low complexity" evidence="9">
    <location>
        <begin position="998"/>
        <end position="1010"/>
    </location>
</feature>
<dbReference type="GO" id="GO:0019934">
    <property type="term" value="P:cGMP-mediated signaling"/>
    <property type="evidence" value="ECO:0007669"/>
    <property type="project" value="TreeGrafter"/>
</dbReference>
<organism evidence="11 12">
    <name type="scientific">Chlamydomonas incerta</name>
    <dbReference type="NCBI Taxonomy" id="51695"/>
    <lineage>
        <taxon>Eukaryota</taxon>
        <taxon>Viridiplantae</taxon>
        <taxon>Chlorophyta</taxon>
        <taxon>core chlorophytes</taxon>
        <taxon>Chlorophyceae</taxon>
        <taxon>CS clade</taxon>
        <taxon>Chlamydomonadales</taxon>
        <taxon>Chlamydomonadaceae</taxon>
        <taxon>Chlamydomonas</taxon>
    </lineage>
</organism>
<feature type="region of interest" description="Disordered" evidence="9">
    <location>
        <begin position="730"/>
        <end position="767"/>
    </location>
</feature>
<keyword evidence="6 8" id="KW-0456">Lyase</keyword>
<dbReference type="GO" id="GO:0020037">
    <property type="term" value="F:heme binding"/>
    <property type="evidence" value="ECO:0007669"/>
    <property type="project" value="InterPro"/>
</dbReference>
<feature type="region of interest" description="Disordered" evidence="9">
    <location>
        <begin position="983"/>
        <end position="1010"/>
    </location>
</feature>
<sequence>MIGWINLSVEAFICDSFGRDAWLKIIKQAHVDCNWVSSCPYPDKVTYDLVITGAGILGVTVPQALEAYGAYFVNYVIKQGYTRLMQSLGSNIAEFLANLNNLHLHLTMGFPSMVAPAFRVEQVTSTSLLLHYHSVRPALWPIVVGVLKGASQKLFGHDVELELVKSREAGDCDHEVFRVTYPHQESLTRWDDHAAALASTYAMPRDFFFEMFPFHLLLSRDCSVLQAGAVLRRLFSSLAPGSQVSDTFKLRHPFIPFEWDSILLEADTLFLLKALESGLELKGQMVQTQMPDGTPALLFLGSPRLANLEEMNGHGLYLSDIPLHDMSRDFVLLAEQRQAEADLKERFEKMAVELRQANERLELTTRWLDEEKHRSDALLYRMLPADIAADLREGRKVEPISYDEVTILFSDMVGFTNTSAKSTPEEVYVMLNEMYDRFDDVVDDFPDIYKLETIGDAYFLVCNLTTECEKHVDVVIDFAIRMQDAARQVKNAQGEPVQIRIGIHTGPVVGGVLGAKTPRFSIYGDTVNVASRMESHGLPGKIHISGASYARIVDKHRYKVRERGNIAVKGRGNMTTYLIGGVDDDWLLRHSSFDAQLDAPYRSSATSASSASLSISGTSGGLREGSFVITASGKSVENMGGTGSNRLIAMEAITEAATEEGERTSRPLGSINDTNNSSASANANALAHSTSANANLLATADTPSNFSGAPAPRSGAEDALLIRAPSSGIGGGAGGGGHPVLASPSRRGTGTGAMLAGGDSFREGKPPVVRDGSFGQLGAREGSFGAGAASGAPPAGRETSFRAVYARSGRTGGANSPLVSANSRTQVASPLMMAAANASTGSGGGGGSGSNVPQLAGALGAPGEPAAAEAGAPAPGSAGGSGNGMRANASDPFRVEASGGSGLFMARSQMKSPLGPSGAGAAAAAAAATATAAAASAPGAQVPAAATPPSAVVTAAAAPAAAASPTGRLSPAQAAILEQLKSTSLDPKRSSGGVDLPAATSGLATTSSSSAATAVANTGAAAGLDLPATPSGKSKGITSKLKSLFKKEK</sequence>
<feature type="region of interest" description="Disordered" evidence="9">
    <location>
        <begin position="658"/>
        <end position="679"/>
    </location>
</feature>
<proteinExistence type="inferred from homology"/>
<keyword evidence="5" id="KW-0342">GTP-binding</keyword>
<dbReference type="PANTHER" id="PTHR45655:SF13">
    <property type="entry name" value="SOLUBLE GUANYLATE CYCLASE GCY-32-RELATED"/>
    <property type="match status" value="1"/>
</dbReference>
<dbReference type="Pfam" id="PF00211">
    <property type="entry name" value="Guanylate_cyc"/>
    <property type="match status" value="1"/>
</dbReference>
<keyword evidence="3" id="KW-0963">Cytoplasm</keyword>
<evidence type="ECO:0000256" key="9">
    <source>
        <dbReference type="SAM" id="MobiDB-lite"/>
    </source>
</evidence>
<evidence type="ECO:0000256" key="6">
    <source>
        <dbReference type="ARBA" id="ARBA00023239"/>
    </source>
</evidence>
<keyword evidence="4" id="KW-0547">Nucleotide-binding</keyword>
<dbReference type="InterPro" id="IPR018297">
    <property type="entry name" value="A/G_cyclase_CS"/>
</dbReference>
<evidence type="ECO:0000256" key="5">
    <source>
        <dbReference type="ARBA" id="ARBA00023134"/>
    </source>
</evidence>
<feature type="compositionally biased region" description="Low complexity" evidence="9">
    <location>
        <begin position="855"/>
        <end position="876"/>
    </location>
</feature>
<comment type="similarity">
    <text evidence="8">Belongs to the adenylyl cyclase class-4/guanylyl cyclase family.</text>
</comment>
<keyword evidence="12" id="KW-1185">Reference proteome</keyword>
<dbReference type="Gene3D" id="3.30.70.1230">
    <property type="entry name" value="Nucleotide cyclase"/>
    <property type="match status" value="1"/>
</dbReference>
<evidence type="ECO:0000256" key="8">
    <source>
        <dbReference type="RuleBase" id="RU000405"/>
    </source>
</evidence>
<protein>
    <recommendedName>
        <fullName evidence="2">guanylate cyclase</fullName>
        <ecNumber evidence="2">4.6.1.2</ecNumber>
    </recommendedName>
</protein>
<reference evidence="11" key="1">
    <citation type="journal article" date="2020" name="bioRxiv">
        <title>Comparative genomics of Chlamydomonas.</title>
        <authorList>
            <person name="Craig R.J."/>
            <person name="Hasan A.R."/>
            <person name="Ness R.W."/>
            <person name="Keightley P.D."/>
        </authorList>
    </citation>
    <scope>NUCLEOTIDE SEQUENCE</scope>
    <source>
        <strain evidence="11">SAG 7.73</strain>
    </source>
</reference>
<dbReference type="Pfam" id="PF07700">
    <property type="entry name" value="HNOB"/>
    <property type="match status" value="1"/>
</dbReference>
<dbReference type="GO" id="GO:0070482">
    <property type="term" value="P:response to oxygen levels"/>
    <property type="evidence" value="ECO:0007669"/>
    <property type="project" value="TreeGrafter"/>
</dbReference>
<dbReference type="GO" id="GO:0008074">
    <property type="term" value="C:guanylate cyclase complex, soluble"/>
    <property type="evidence" value="ECO:0007669"/>
    <property type="project" value="TreeGrafter"/>
</dbReference>
<dbReference type="InterPro" id="IPR029787">
    <property type="entry name" value="Nucleotide_cyclase"/>
</dbReference>
<dbReference type="EMBL" id="JAEHOC010000005">
    <property type="protein sequence ID" value="KAG2441591.1"/>
    <property type="molecule type" value="Genomic_DNA"/>
</dbReference>
<evidence type="ECO:0000256" key="2">
    <source>
        <dbReference type="ARBA" id="ARBA00012202"/>
    </source>
</evidence>
<evidence type="ECO:0000256" key="7">
    <source>
        <dbReference type="ARBA" id="ARBA00023293"/>
    </source>
</evidence>
<dbReference type="FunFam" id="3.30.70.1230:FF:000053">
    <property type="entry name" value="Guanylate cyclase, putative"/>
    <property type="match status" value="1"/>
</dbReference>
<dbReference type="InterPro" id="IPR042463">
    <property type="entry name" value="HNOB_dom_associated_sf"/>
</dbReference>
<dbReference type="OrthoDB" id="6127067at2759"/>
<comment type="caution">
    <text evidence="11">The sequence shown here is derived from an EMBL/GenBank/DDBJ whole genome shotgun (WGS) entry which is preliminary data.</text>
</comment>
<dbReference type="InterPro" id="IPR001054">
    <property type="entry name" value="A/G_cyclase"/>
</dbReference>
<evidence type="ECO:0000256" key="3">
    <source>
        <dbReference type="ARBA" id="ARBA00022490"/>
    </source>
</evidence>
<evidence type="ECO:0000256" key="4">
    <source>
        <dbReference type="ARBA" id="ARBA00022741"/>
    </source>
</evidence>
<feature type="domain" description="Guanylate cyclase" evidence="10">
    <location>
        <begin position="406"/>
        <end position="534"/>
    </location>
</feature>
<dbReference type="Pfam" id="PF07701">
    <property type="entry name" value="HNOBA"/>
    <property type="match status" value="2"/>
</dbReference>
<evidence type="ECO:0000313" key="12">
    <source>
        <dbReference type="Proteomes" id="UP000650467"/>
    </source>
</evidence>
<dbReference type="InterPro" id="IPR038158">
    <property type="entry name" value="H-NOX_domain_sf"/>
</dbReference>
<evidence type="ECO:0000259" key="10">
    <source>
        <dbReference type="PROSITE" id="PS50125"/>
    </source>
</evidence>
<dbReference type="InterPro" id="IPR011645">
    <property type="entry name" value="HNOB_dom_associated"/>
</dbReference>
<keyword evidence="7" id="KW-0141">cGMP biosynthesis</keyword>
<evidence type="ECO:0000313" key="11">
    <source>
        <dbReference type="EMBL" id="KAG2441591.1"/>
    </source>
</evidence>
<feature type="region of interest" description="Disordered" evidence="9">
    <location>
        <begin position="839"/>
        <end position="894"/>
    </location>
</feature>
<accession>A0A835TMP1</accession>
<comment type="subcellular location">
    <subcellularLocation>
        <location evidence="1">Cytoplasm</location>
    </subcellularLocation>
</comment>
<dbReference type="SUPFAM" id="SSF111126">
    <property type="entry name" value="Ligand-binding domain in the NO signalling and Golgi transport"/>
    <property type="match status" value="1"/>
</dbReference>
<dbReference type="PROSITE" id="PS00452">
    <property type="entry name" value="GUANYLATE_CYCLASE_1"/>
    <property type="match status" value="1"/>
</dbReference>
<dbReference type="PANTHER" id="PTHR45655">
    <property type="entry name" value="GUANYLATE CYCLASE SOLUBLE SUBUNIT BETA-2"/>
    <property type="match status" value="1"/>
</dbReference>
<gene>
    <name evidence="11" type="ORF">HXX76_003212</name>
</gene>
<dbReference type="Gene3D" id="3.90.1520.10">
    <property type="entry name" value="H-NOX domain"/>
    <property type="match status" value="1"/>
</dbReference>
<name>A0A835TMP1_CHLIN</name>
<dbReference type="SUPFAM" id="SSF55073">
    <property type="entry name" value="Nucleotide cyclase"/>
    <property type="match status" value="1"/>
</dbReference>